<keyword evidence="2" id="KW-1185">Reference proteome</keyword>
<dbReference type="EMBL" id="JAAIUW010000010">
    <property type="protein sequence ID" value="KAF7812453.1"/>
    <property type="molecule type" value="Genomic_DNA"/>
</dbReference>
<gene>
    <name evidence="1" type="ORF">G2W53_033429</name>
</gene>
<evidence type="ECO:0000313" key="1">
    <source>
        <dbReference type="EMBL" id="KAF7812453.1"/>
    </source>
</evidence>
<name>A0A834SXH8_9FABA</name>
<sequence>MTCRTRWFWFYTVESGSVVFYTAEPEPSGSFNTNLLISLYKQRNEHIGIERQWMGHMWRRDGWTKRAKYAKKTQRERQDKWTSLEDMFMYHVLRNPNQATSLPDSSLDEEHIPNAIHEIV</sequence>
<comment type="caution">
    <text evidence="1">The sequence shown here is derived from an EMBL/GenBank/DDBJ whole genome shotgun (WGS) entry which is preliminary data.</text>
</comment>
<protein>
    <submittedName>
        <fullName evidence="1">Uncharacterized protein</fullName>
    </submittedName>
</protein>
<dbReference type="Proteomes" id="UP000634136">
    <property type="component" value="Unassembled WGS sequence"/>
</dbReference>
<evidence type="ECO:0000313" key="2">
    <source>
        <dbReference type="Proteomes" id="UP000634136"/>
    </source>
</evidence>
<dbReference type="OrthoDB" id="5845at2759"/>
<accession>A0A834SXH8</accession>
<organism evidence="1 2">
    <name type="scientific">Senna tora</name>
    <dbReference type="NCBI Taxonomy" id="362788"/>
    <lineage>
        <taxon>Eukaryota</taxon>
        <taxon>Viridiplantae</taxon>
        <taxon>Streptophyta</taxon>
        <taxon>Embryophyta</taxon>
        <taxon>Tracheophyta</taxon>
        <taxon>Spermatophyta</taxon>
        <taxon>Magnoliopsida</taxon>
        <taxon>eudicotyledons</taxon>
        <taxon>Gunneridae</taxon>
        <taxon>Pentapetalae</taxon>
        <taxon>rosids</taxon>
        <taxon>fabids</taxon>
        <taxon>Fabales</taxon>
        <taxon>Fabaceae</taxon>
        <taxon>Caesalpinioideae</taxon>
        <taxon>Cassia clade</taxon>
        <taxon>Senna</taxon>
    </lineage>
</organism>
<reference evidence="1" key="1">
    <citation type="submission" date="2020-09" db="EMBL/GenBank/DDBJ databases">
        <title>Genome-Enabled Discovery of Anthraquinone Biosynthesis in Senna tora.</title>
        <authorList>
            <person name="Kang S.-H."/>
            <person name="Pandey R.P."/>
            <person name="Lee C.-M."/>
            <person name="Sim J.-S."/>
            <person name="Jeong J.-T."/>
            <person name="Choi B.-S."/>
            <person name="Jung M."/>
            <person name="Ginzburg D."/>
            <person name="Zhao K."/>
            <person name="Won S.Y."/>
            <person name="Oh T.-J."/>
            <person name="Yu Y."/>
            <person name="Kim N.-H."/>
            <person name="Lee O.R."/>
            <person name="Lee T.-H."/>
            <person name="Bashyal P."/>
            <person name="Kim T.-S."/>
            <person name="Lee W.-H."/>
            <person name="Kawkins C."/>
            <person name="Kim C.-K."/>
            <person name="Kim J.S."/>
            <person name="Ahn B.O."/>
            <person name="Rhee S.Y."/>
            <person name="Sohng J.K."/>
        </authorList>
    </citation>
    <scope>NUCLEOTIDE SEQUENCE</scope>
    <source>
        <tissue evidence="1">Leaf</tissue>
    </source>
</reference>
<dbReference type="AlphaFoldDB" id="A0A834SXH8"/>
<proteinExistence type="predicted"/>